<evidence type="ECO:0000313" key="2">
    <source>
        <dbReference type="Proteomes" id="UP000029448"/>
    </source>
</evidence>
<dbReference type="STRING" id="104102.AtDm6_2409"/>
<proteinExistence type="predicted"/>
<gene>
    <name evidence="1" type="ORF">AtDm6_2409</name>
</gene>
<sequence>MKKPNSTLLAMPPRGKINGCKLRKPKLLKALPAVFYSG</sequence>
<dbReference type="AlphaFoldDB" id="A0A095B089"/>
<reference evidence="1 2" key="1">
    <citation type="submission" date="2014-06" db="EMBL/GenBank/DDBJ databases">
        <title>Functional and comparative genomic analyses of the Drosophila gut microbiota identify candidate symbiosis factors.</title>
        <authorList>
            <person name="Newell P.D."/>
            <person name="Chaston J.M."/>
            <person name="Douglas A.E."/>
        </authorList>
    </citation>
    <scope>NUCLEOTIDE SEQUENCE [LARGE SCALE GENOMIC DNA]</scope>
    <source>
        <strain evidence="1 2">DmCS_006</strain>
    </source>
</reference>
<name>A0A095B089_9PROT</name>
<accession>A0A095B089</accession>
<comment type="caution">
    <text evidence="1">The sequence shown here is derived from an EMBL/GenBank/DDBJ whole genome shotgun (WGS) entry which is preliminary data.</text>
</comment>
<evidence type="ECO:0000313" key="1">
    <source>
        <dbReference type="EMBL" id="KGB22398.1"/>
    </source>
</evidence>
<dbReference type="Proteomes" id="UP000029448">
    <property type="component" value="Unassembled WGS sequence"/>
</dbReference>
<keyword evidence="2" id="KW-1185">Reference proteome</keyword>
<protein>
    <submittedName>
        <fullName evidence="1">Uncharacterized protein</fullName>
    </submittedName>
</protein>
<dbReference type="EMBL" id="JOKM01000079">
    <property type="protein sequence ID" value="KGB22398.1"/>
    <property type="molecule type" value="Genomic_DNA"/>
</dbReference>
<organism evidence="1 2">
    <name type="scientific">Acetobacter tropicalis</name>
    <dbReference type="NCBI Taxonomy" id="104102"/>
    <lineage>
        <taxon>Bacteria</taxon>
        <taxon>Pseudomonadati</taxon>
        <taxon>Pseudomonadota</taxon>
        <taxon>Alphaproteobacteria</taxon>
        <taxon>Acetobacterales</taxon>
        <taxon>Acetobacteraceae</taxon>
        <taxon>Acetobacter</taxon>
    </lineage>
</organism>